<dbReference type="STRING" id="314608.KT99_01786"/>
<keyword evidence="2" id="KW-1185">Reference proteome</keyword>
<evidence type="ECO:0000313" key="1">
    <source>
        <dbReference type="EMBL" id="EDQ01328.1"/>
    </source>
</evidence>
<proteinExistence type="predicted"/>
<dbReference type="Gene3D" id="3.40.50.1820">
    <property type="entry name" value="alpha/beta hydrolase"/>
    <property type="match status" value="1"/>
</dbReference>
<gene>
    <name evidence="1" type="ORF">KT99_01786</name>
</gene>
<organism evidence="1 2">
    <name type="scientific">Shewanella benthica KT99</name>
    <dbReference type="NCBI Taxonomy" id="314608"/>
    <lineage>
        <taxon>Bacteria</taxon>
        <taxon>Pseudomonadati</taxon>
        <taxon>Pseudomonadota</taxon>
        <taxon>Gammaproteobacteria</taxon>
        <taxon>Alteromonadales</taxon>
        <taxon>Shewanellaceae</taxon>
        <taxon>Shewanella</taxon>
    </lineage>
</organism>
<dbReference type="EMBL" id="ABIC01000010">
    <property type="protein sequence ID" value="EDQ01328.1"/>
    <property type="molecule type" value="Genomic_DNA"/>
</dbReference>
<name>A9D4X0_9GAMM</name>
<protein>
    <submittedName>
        <fullName evidence="1">Uncharacterized protein</fullName>
    </submittedName>
</protein>
<accession>A9D4X0</accession>
<dbReference type="AlphaFoldDB" id="A9D4X0"/>
<sequence length="87" mass="10267">MEDIIKANATPTLDYRIKRFDGTYYMTQPILATAYGIELLFNDYHQVLKPDSEISRQGPQAILDHYQYLSEEKYGFYVCKKLKCSRF</sequence>
<dbReference type="InterPro" id="IPR029058">
    <property type="entry name" value="AB_hydrolase_fold"/>
</dbReference>
<dbReference type="Proteomes" id="UP000005839">
    <property type="component" value="Unassembled WGS sequence"/>
</dbReference>
<comment type="caution">
    <text evidence="1">The sequence shown here is derived from an EMBL/GenBank/DDBJ whole genome shotgun (WGS) entry which is preliminary data.</text>
</comment>
<reference evidence="1 2" key="1">
    <citation type="submission" date="2007-10" db="EMBL/GenBank/DDBJ databases">
        <authorList>
            <person name="Yayanos A."/>
            <person name="Ferriera S."/>
            <person name="Johnson J."/>
            <person name="Kravitz S."/>
            <person name="Halpern A."/>
            <person name="Remington K."/>
            <person name="Beeson K."/>
            <person name="Tran B."/>
            <person name="Rogers Y.-H."/>
            <person name="Friedman R."/>
            <person name="Venter J.C."/>
        </authorList>
    </citation>
    <scope>NUCLEOTIDE SEQUENCE [LARGE SCALE GENOMIC DNA]</scope>
    <source>
        <strain evidence="1 2">KT99</strain>
    </source>
</reference>
<evidence type="ECO:0000313" key="2">
    <source>
        <dbReference type="Proteomes" id="UP000005839"/>
    </source>
</evidence>